<accession>S5LXC4</accession>
<dbReference type="PATRIC" id="fig|1276220.3.peg.661"/>
<dbReference type="Proteomes" id="UP000014984">
    <property type="component" value="Chromosome"/>
</dbReference>
<evidence type="ECO:0000313" key="1">
    <source>
        <dbReference type="EMBL" id="AGR41266.1"/>
    </source>
</evidence>
<sequence>MKKIIWLFGSIGLFSFPSITVVSCEEKQKNEDLRLDLENLDLKINAGSKKEFILEQVLENLNKLNNKNVFTADNFSISYENESFDNGFLVGDKIITISANNNVNNILKGVKKIKSSFLELDELNFVPNAGFLKEEIENNFQNSISLFFNKFNYFSKNDFNFIYEKNSFNLLNDQIMENKNLIVECKANNKFFRGSKEYITQKFDIFNFSVIIQAGNKRNDILELVKNQLNLLLKIDRVSYEKDFMIDFLKDSAIENDIIIANKEVTIIAIEDSDFFKGSLTVQTTKKAVIIGTTDQEFKWYKNLPFQKVKVIIKDWFYRPFSKILSSDVSVAEFYSISYNDTNSEEIFINFKIYKLGETVITLFYPGTDNFSFKITII</sequence>
<dbReference type="PROSITE" id="PS51257">
    <property type="entry name" value="PROKAR_LIPOPROTEIN"/>
    <property type="match status" value="1"/>
</dbReference>
<dbReference type="HOGENOM" id="CLU_731394_0_0_14"/>
<organism evidence="1 2">
    <name type="scientific">Spiroplasma taiwanense CT-1</name>
    <dbReference type="NCBI Taxonomy" id="1276220"/>
    <lineage>
        <taxon>Bacteria</taxon>
        <taxon>Bacillati</taxon>
        <taxon>Mycoplasmatota</taxon>
        <taxon>Mollicutes</taxon>
        <taxon>Entomoplasmatales</taxon>
        <taxon>Spiroplasmataceae</taxon>
        <taxon>Spiroplasma</taxon>
    </lineage>
</organism>
<dbReference type="KEGG" id="stai:STAIW_v1c06480"/>
<dbReference type="EMBL" id="CP005074">
    <property type="protein sequence ID" value="AGR41266.1"/>
    <property type="molecule type" value="Genomic_DNA"/>
</dbReference>
<dbReference type="STRING" id="1276220.STAIW_v1c06480"/>
<evidence type="ECO:0008006" key="3">
    <source>
        <dbReference type="Google" id="ProtNLM"/>
    </source>
</evidence>
<name>S5LXC4_9MOLU</name>
<dbReference type="AlphaFoldDB" id="S5LXC4"/>
<dbReference type="RefSeq" id="WP_020834405.1">
    <property type="nucleotide sequence ID" value="NC_021846.1"/>
</dbReference>
<protein>
    <recommendedName>
        <fullName evidence="3">Lipoprotein</fullName>
    </recommendedName>
</protein>
<evidence type="ECO:0000313" key="2">
    <source>
        <dbReference type="Proteomes" id="UP000014984"/>
    </source>
</evidence>
<gene>
    <name evidence="1" type="ORF">STAIW_v1c06480</name>
</gene>
<keyword evidence="2" id="KW-1185">Reference proteome</keyword>
<proteinExistence type="predicted"/>
<reference evidence="1 2" key="1">
    <citation type="journal article" date="2013" name="Genome Biol. Evol.">
        <title>Comparison of metabolic capacities and inference of gene content evolution in mosquito-associated Spiroplasma diminutum and S. taiwanense.</title>
        <authorList>
            <person name="Lo W.S."/>
            <person name="Ku C."/>
            <person name="Chen L.L."/>
            <person name="Chang T.H."/>
            <person name="Kuo C.H."/>
        </authorList>
    </citation>
    <scope>NUCLEOTIDE SEQUENCE [LARGE SCALE GENOMIC DNA]</scope>
    <source>
        <strain evidence="1">CT-1</strain>
    </source>
</reference>